<dbReference type="Gene3D" id="3.30.420.10">
    <property type="entry name" value="Ribonuclease H-like superfamily/Ribonuclease H"/>
    <property type="match status" value="1"/>
</dbReference>
<dbReference type="AlphaFoldDB" id="X0ZIJ8"/>
<comment type="caution">
    <text evidence="1">The sequence shown here is derived from an EMBL/GenBank/DDBJ whole genome shotgun (WGS) entry which is preliminary data.</text>
</comment>
<sequence>MIRKPIKILGINPGTRYLGIAFFREAELRDWRVKVVEGKWSEEKVKKIKTIILSLIGKYEPDFLSIKKLNPLRTSSNLTRLSTKIKNLA</sequence>
<accession>X0ZIJ8</accession>
<dbReference type="InterPro" id="IPR036397">
    <property type="entry name" value="RNaseH_sf"/>
</dbReference>
<dbReference type="SUPFAM" id="SSF53098">
    <property type="entry name" value="Ribonuclease H-like"/>
    <property type="match status" value="1"/>
</dbReference>
<proteinExistence type="predicted"/>
<gene>
    <name evidence="1" type="ORF">S01H4_07244</name>
</gene>
<dbReference type="InterPro" id="IPR012337">
    <property type="entry name" value="RNaseH-like_sf"/>
</dbReference>
<dbReference type="GO" id="GO:0003676">
    <property type="term" value="F:nucleic acid binding"/>
    <property type="evidence" value="ECO:0007669"/>
    <property type="project" value="InterPro"/>
</dbReference>
<feature type="non-terminal residue" evidence="1">
    <location>
        <position position="89"/>
    </location>
</feature>
<organism evidence="1">
    <name type="scientific">marine sediment metagenome</name>
    <dbReference type="NCBI Taxonomy" id="412755"/>
    <lineage>
        <taxon>unclassified sequences</taxon>
        <taxon>metagenomes</taxon>
        <taxon>ecological metagenomes</taxon>
    </lineage>
</organism>
<dbReference type="EMBL" id="BART01002350">
    <property type="protein sequence ID" value="GAG60193.1"/>
    <property type="molecule type" value="Genomic_DNA"/>
</dbReference>
<protein>
    <submittedName>
        <fullName evidence="1">Uncharacterized protein</fullName>
    </submittedName>
</protein>
<evidence type="ECO:0000313" key="1">
    <source>
        <dbReference type="EMBL" id="GAG60193.1"/>
    </source>
</evidence>
<reference evidence="1" key="1">
    <citation type="journal article" date="2014" name="Front. Microbiol.">
        <title>High frequency of phylogenetically diverse reductive dehalogenase-homologous genes in deep subseafloor sedimentary metagenomes.</title>
        <authorList>
            <person name="Kawai M."/>
            <person name="Futagami T."/>
            <person name="Toyoda A."/>
            <person name="Takaki Y."/>
            <person name="Nishi S."/>
            <person name="Hori S."/>
            <person name="Arai W."/>
            <person name="Tsubouchi T."/>
            <person name="Morono Y."/>
            <person name="Uchiyama I."/>
            <person name="Ito T."/>
            <person name="Fujiyama A."/>
            <person name="Inagaki F."/>
            <person name="Takami H."/>
        </authorList>
    </citation>
    <scope>NUCLEOTIDE SEQUENCE</scope>
    <source>
        <strain evidence="1">Expedition CK06-06</strain>
    </source>
</reference>
<name>X0ZIJ8_9ZZZZ</name>